<dbReference type="AlphaFoldDB" id="A0A251YEG6"/>
<dbReference type="EMBL" id="MDJW01000002">
    <property type="protein sequence ID" value="OUE22645.1"/>
    <property type="molecule type" value="Genomic_DNA"/>
</dbReference>
<evidence type="ECO:0000256" key="2">
    <source>
        <dbReference type="ARBA" id="ARBA00022553"/>
    </source>
</evidence>
<comment type="caution">
    <text evidence="4">The sequence shown here is derived from an EMBL/GenBank/DDBJ whole genome shotgun (WGS) entry which is preliminary data.</text>
</comment>
<proteinExistence type="predicted"/>
<dbReference type="InterPro" id="IPR006162">
    <property type="entry name" value="Ppantetheine_attach_site"/>
</dbReference>
<dbReference type="Gene3D" id="1.10.1200.10">
    <property type="entry name" value="ACP-like"/>
    <property type="match status" value="1"/>
</dbReference>
<name>A0A251YEG6_9MICO</name>
<dbReference type="SUPFAM" id="SSF47336">
    <property type="entry name" value="ACP-like"/>
    <property type="match status" value="1"/>
</dbReference>
<dbReference type="PROSITE" id="PS50075">
    <property type="entry name" value="CARRIER"/>
    <property type="match status" value="1"/>
</dbReference>
<evidence type="ECO:0000256" key="1">
    <source>
        <dbReference type="ARBA" id="ARBA00022450"/>
    </source>
</evidence>
<keyword evidence="1" id="KW-0596">Phosphopantetheine</keyword>
<feature type="domain" description="Carrier" evidence="3">
    <location>
        <begin position="1"/>
        <end position="78"/>
    </location>
</feature>
<dbReference type="RefSeq" id="WP_086520116.1">
    <property type="nucleotide sequence ID" value="NZ_MDJW01000002.1"/>
</dbReference>
<accession>A0A251YEG6</accession>
<reference evidence="4 5" key="1">
    <citation type="submission" date="2016-08" db="EMBL/GenBank/DDBJ databases">
        <title>Genome sequence of Clavibacter michiganensis spp strain CFBP7494.</title>
        <authorList>
            <person name="Thapa S.P."/>
            <person name="Coaker G."/>
            <person name="Jacques M.-A."/>
        </authorList>
    </citation>
    <scope>NUCLEOTIDE SEQUENCE [LARGE SCALE GENOMIC DNA]</scope>
    <source>
        <strain evidence="4">CFBP7494</strain>
    </source>
</reference>
<protein>
    <submittedName>
        <fullName evidence="4">Acyl carrier protein</fullName>
    </submittedName>
</protein>
<dbReference type="Pfam" id="PF00550">
    <property type="entry name" value="PP-binding"/>
    <property type="match status" value="1"/>
</dbReference>
<sequence length="83" mass="9253">MDNRRLLHDAIAAVTSKGEFPFDDASRIMEDVGLDSTSAMEVLMELEDRSALEIDPNELDVMDFQTVGSFVRFLDRSLSATPT</sequence>
<evidence type="ECO:0000259" key="3">
    <source>
        <dbReference type="PROSITE" id="PS50075"/>
    </source>
</evidence>
<evidence type="ECO:0000313" key="5">
    <source>
        <dbReference type="Proteomes" id="UP000194837"/>
    </source>
</evidence>
<dbReference type="PROSITE" id="PS00012">
    <property type="entry name" value="PHOSPHOPANTETHEINE"/>
    <property type="match status" value="1"/>
</dbReference>
<dbReference type="InterPro" id="IPR009081">
    <property type="entry name" value="PP-bd_ACP"/>
</dbReference>
<dbReference type="Proteomes" id="UP000194837">
    <property type="component" value="Unassembled WGS sequence"/>
</dbReference>
<keyword evidence="2" id="KW-0597">Phosphoprotein</keyword>
<gene>
    <name evidence="4" type="ORF">BFL34_00170</name>
</gene>
<dbReference type="InterPro" id="IPR036736">
    <property type="entry name" value="ACP-like_sf"/>
</dbReference>
<organism evidence="4 5">
    <name type="scientific">Clavibacter michiganensis</name>
    <dbReference type="NCBI Taxonomy" id="28447"/>
    <lineage>
        <taxon>Bacteria</taxon>
        <taxon>Bacillati</taxon>
        <taxon>Actinomycetota</taxon>
        <taxon>Actinomycetes</taxon>
        <taxon>Micrococcales</taxon>
        <taxon>Microbacteriaceae</taxon>
        <taxon>Clavibacter</taxon>
    </lineage>
</organism>
<evidence type="ECO:0000313" key="4">
    <source>
        <dbReference type="EMBL" id="OUE22645.1"/>
    </source>
</evidence>